<name>A0AAD9DBF5_9STRA</name>
<feature type="signal peptide" evidence="2">
    <location>
        <begin position="1"/>
        <end position="18"/>
    </location>
</feature>
<feature type="chain" id="PRO_5042132591" description="PSI domain-containing protein" evidence="2">
    <location>
        <begin position="19"/>
        <end position="171"/>
    </location>
</feature>
<keyword evidence="2" id="KW-0732">Signal</keyword>
<evidence type="ECO:0008006" key="5">
    <source>
        <dbReference type="Google" id="ProtNLM"/>
    </source>
</evidence>
<evidence type="ECO:0000313" key="3">
    <source>
        <dbReference type="EMBL" id="KAK1741356.1"/>
    </source>
</evidence>
<organism evidence="3 4">
    <name type="scientific">Skeletonema marinoi</name>
    <dbReference type="NCBI Taxonomy" id="267567"/>
    <lineage>
        <taxon>Eukaryota</taxon>
        <taxon>Sar</taxon>
        <taxon>Stramenopiles</taxon>
        <taxon>Ochrophyta</taxon>
        <taxon>Bacillariophyta</taxon>
        <taxon>Coscinodiscophyceae</taxon>
        <taxon>Thalassiosirophycidae</taxon>
        <taxon>Thalassiosirales</taxon>
        <taxon>Skeletonemataceae</taxon>
        <taxon>Skeletonema</taxon>
        <taxon>Skeletonema marinoi-dohrnii complex</taxon>
    </lineage>
</organism>
<sequence length="171" mass="18103">MQLITLSFLLIAVAQAQASAASTSTYSASIFSAAVATSSVALVNAKNVDNGICTGGTTYCSAFTSNHCPLTYCNTNPYPYDNDSDTCQAAYGQTGEIPCAMLPEWQCKETSGFSACKFVPINSNQKAINAVLVAFVTISLVVLLVILIVVCRLLPKKETALTQPLLDEENS</sequence>
<dbReference type="EMBL" id="JATAAI010000013">
    <property type="protein sequence ID" value="KAK1741356.1"/>
    <property type="molecule type" value="Genomic_DNA"/>
</dbReference>
<protein>
    <recommendedName>
        <fullName evidence="5">PSI domain-containing protein</fullName>
    </recommendedName>
</protein>
<dbReference type="Proteomes" id="UP001224775">
    <property type="component" value="Unassembled WGS sequence"/>
</dbReference>
<evidence type="ECO:0000256" key="1">
    <source>
        <dbReference type="SAM" id="Phobius"/>
    </source>
</evidence>
<reference evidence="3" key="1">
    <citation type="submission" date="2023-06" db="EMBL/GenBank/DDBJ databases">
        <title>Survivors Of The Sea: Transcriptome response of Skeletonema marinoi to long-term dormancy.</title>
        <authorList>
            <person name="Pinder M.I.M."/>
            <person name="Kourtchenko O."/>
            <person name="Robertson E.K."/>
            <person name="Larsson T."/>
            <person name="Maumus F."/>
            <person name="Osuna-Cruz C.M."/>
            <person name="Vancaester E."/>
            <person name="Stenow R."/>
            <person name="Vandepoele K."/>
            <person name="Ploug H."/>
            <person name="Bruchert V."/>
            <person name="Godhe A."/>
            <person name="Topel M."/>
        </authorList>
    </citation>
    <scope>NUCLEOTIDE SEQUENCE</scope>
    <source>
        <strain evidence="3">R05AC</strain>
    </source>
</reference>
<proteinExistence type="predicted"/>
<keyword evidence="1" id="KW-0472">Membrane</keyword>
<gene>
    <name evidence="3" type="ORF">QTG54_007834</name>
</gene>
<evidence type="ECO:0000313" key="4">
    <source>
        <dbReference type="Proteomes" id="UP001224775"/>
    </source>
</evidence>
<keyword evidence="4" id="KW-1185">Reference proteome</keyword>
<dbReference type="AlphaFoldDB" id="A0AAD9DBF5"/>
<feature type="transmembrane region" description="Helical" evidence="1">
    <location>
        <begin position="130"/>
        <end position="154"/>
    </location>
</feature>
<accession>A0AAD9DBF5</accession>
<comment type="caution">
    <text evidence="3">The sequence shown here is derived from an EMBL/GenBank/DDBJ whole genome shotgun (WGS) entry which is preliminary data.</text>
</comment>
<keyword evidence="1" id="KW-0812">Transmembrane</keyword>
<evidence type="ECO:0000256" key="2">
    <source>
        <dbReference type="SAM" id="SignalP"/>
    </source>
</evidence>
<keyword evidence="1" id="KW-1133">Transmembrane helix</keyword>